<proteinExistence type="inferred from homology"/>
<sequence>MKNYPFYFSMVVIFNYFILNVLADNHYYIVSIRRYSNDKEYDKSSKQIQNSIDELVNDRMNDIYEIIADNTETYKLNNGQLDKKLEELTIISQLKKRSEIDTKEIDTNEEDRKYKFFFINSNRPQNFHNFKRSLNSTITKEEIEYIPIESNLVIHICPILNYYAIVAFLSDDLVKEIRALPNVISCEKSSSTIAFRTIDYNNFDNKEKILLKTNWKDIDVQEHEFDFELRNTHLSLISQGRYNDSSDSVYDNNYYYPSSAGKGIDVYIIDHGFNLSVSEENFDTYQSERNITCDGIFINSRIQKANSINDCNTDGSAHGTYVSIAAIGKINGVAKKANLHMLDTGLETFDELNALDYIKQNGKPGKTIINLSRGCNYDDNCYSTDIQNKITELVKLGFIIFVAMGNSYKYNCNHQHYTSYEGVIPIAAINNRHVGPSDKIEVMYERANYSSYGECVAFFAPGTIRVTKYPSDDIIYTESGTSFASPIAAGIAATIMSENSDTIFNYELMKQKLIDLSLKDVINGLDENTPNRLINNGNHFNKKITRCDDPSGKYQCNNQCCSRYGVCVDGKIKYSIQGKLCLYENDCKPNFGQCTSEKCNNIYGSVKCSDDECCSKKGDCVKIMNDSDGYCYIENGCSSELSGECLSYDLNNLNNYDKKYHDKIIHYNCLKELHPYKACEFNYRFVATNLNSVQEKCDAYRKANCKEFFKDPYKYAPTCLKSIETHKYILLNDGNELSMAVKNAERDFICAREDPQSNDSLCEVSKSKLSIRNLKIDFDEAATKSCGFEECHDYLLEFCTANYNYYQSLQSSEETEKQKNYYKNKIDYLTSEECINFEYIKLLKWKIELLLLNKEDKNVKENTLNLLFTKLNSIINEWVELKSTYSINTNKKRVLGSELFSTDFFINVNNKNNNNNNNKNISDTFSSEFLYLIKNNKFSLYQFSLYFSKIVSHLISNTDIKNQKKKTFSSLNEKELTKNKANDILPDKEKYKNIENIQFSSQIYNNNLKIRKIDNSHSNDKTNTKENINNNYTTNTTTTNNNDNNNYNNNTSIYNNDNNDLFSKFSHFFNNLSLKESFLQSNNNDNQCKNDYIKESLLPKGMLFSNFDQYILYNNDGNILNNNNNTQINIIETLDILEIILYTLQGIQLLYNDQLYYHNINSQLNSILQKIQNLILYLSKSSCTLYLYTLTLLFKECRNYLHRYFLHLGEVDNLNRENENIDIPSFENENYEAGIKEKEEEEEFIIDELGISFLTDYEILSTVFFLLEQILDSTNLYYYKELSHNDENIQILQYIFTLELNQFIEEYLHIIIQDQNYSDFITVDNISKFSSMPTDLSNNPFFFLSSISFPYNNLVKLKLAKIFDQLKILTKELNETKLLKIELIQNFNKIYSSFSSLKLKLAKIFDQLKILTKELNETKLLKIELIQNFNKIYSSFSSCYH</sequence>
<organism evidence="9 10">
    <name type="scientific">Anaeromyces robustus</name>
    <dbReference type="NCBI Taxonomy" id="1754192"/>
    <lineage>
        <taxon>Eukaryota</taxon>
        <taxon>Fungi</taxon>
        <taxon>Fungi incertae sedis</taxon>
        <taxon>Chytridiomycota</taxon>
        <taxon>Chytridiomycota incertae sedis</taxon>
        <taxon>Neocallimastigomycetes</taxon>
        <taxon>Neocallimastigales</taxon>
        <taxon>Neocallimastigaceae</taxon>
        <taxon>Anaeromyces</taxon>
    </lineage>
</organism>
<feature type="active site" description="Charge relay system" evidence="5">
    <location>
        <position position="318"/>
    </location>
</feature>
<keyword evidence="10" id="KW-1185">Reference proteome</keyword>
<dbReference type="GO" id="GO:0005615">
    <property type="term" value="C:extracellular space"/>
    <property type="evidence" value="ECO:0007669"/>
    <property type="project" value="TreeGrafter"/>
</dbReference>
<keyword evidence="7" id="KW-0812">Transmembrane</keyword>
<evidence type="ECO:0000256" key="4">
    <source>
        <dbReference type="ARBA" id="ARBA00022825"/>
    </source>
</evidence>
<dbReference type="PANTHER" id="PTHR43806:SF66">
    <property type="entry name" value="SERIN ENDOPEPTIDASE"/>
    <property type="match status" value="1"/>
</dbReference>
<feature type="transmembrane region" description="Helical" evidence="7">
    <location>
        <begin position="6"/>
        <end position="23"/>
    </location>
</feature>
<dbReference type="GO" id="GO:0004252">
    <property type="term" value="F:serine-type endopeptidase activity"/>
    <property type="evidence" value="ECO:0007669"/>
    <property type="project" value="UniProtKB-UniRule"/>
</dbReference>
<dbReference type="Gene3D" id="3.40.50.200">
    <property type="entry name" value="Peptidase S8/S53 domain"/>
    <property type="match status" value="1"/>
</dbReference>
<name>A0A1Y1X4Y8_9FUNG</name>
<dbReference type="GO" id="GO:0006508">
    <property type="term" value="P:proteolysis"/>
    <property type="evidence" value="ECO:0007669"/>
    <property type="project" value="UniProtKB-KW"/>
</dbReference>
<feature type="active site" description="Charge relay system" evidence="5">
    <location>
        <position position="270"/>
    </location>
</feature>
<dbReference type="InterPro" id="IPR015500">
    <property type="entry name" value="Peptidase_S8_subtilisin-rel"/>
</dbReference>
<keyword evidence="7" id="KW-1133">Transmembrane helix</keyword>
<feature type="active site" description="Charge relay system" evidence="5">
    <location>
        <position position="482"/>
    </location>
</feature>
<dbReference type="InterPro" id="IPR050131">
    <property type="entry name" value="Peptidase_S8_subtilisin-like"/>
</dbReference>
<evidence type="ECO:0000256" key="7">
    <source>
        <dbReference type="SAM" id="Phobius"/>
    </source>
</evidence>
<dbReference type="Proteomes" id="UP000193944">
    <property type="component" value="Unassembled WGS sequence"/>
</dbReference>
<feature type="region of interest" description="Disordered" evidence="6">
    <location>
        <begin position="1014"/>
        <end position="1052"/>
    </location>
</feature>
<protein>
    <recommendedName>
        <fullName evidence="8">Peptidase S8/S53 domain-containing protein</fullName>
    </recommendedName>
</protein>
<dbReference type="PANTHER" id="PTHR43806">
    <property type="entry name" value="PEPTIDASE S8"/>
    <property type="match status" value="1"/>
</dbReference>
<gene>
    <name evidence="9" type="ORF">BCR32DRAFT_268641</name>
</gene>
<dbReference type="STRING" id="1754192.A0A1Y1X4Y8"/>
<comment type="similarity">
    <text evidence="1 5">Belongs to the peptidase S8 family.</text>
</comment>
<accession>A0A1Y1X4Y8</accession>
<keyword evidence="7" id="KW-0472">Membrane</keyword>
<reference evidence="9 10" key="1">
    <citation type="submission" date="2016-08" db="EMBL/GenBank/DDBJ databases">
        <title>A Parts List for Fungal Cellulosomes Revealed by Comparative Genomics.</title>
        <authorList>
            <consortium name="DOE Joint Genome Institute"/>
            <person name="Haitjema C.H."/>
            <person name="Gilmore S.P."/>
            <person name="Henske J.K."/>
            <person name="Solomon K.V."/>
            <person name="De Groot R."/>
            <person name="Kuo A."/>
            <person name="Mondo S.J."/>
            <person name="Salamov A.A."/>
            <person name="Labutti K."/>
            <person name="Zhao Z."/>
            <person name="Chiniquy J."/>
            <person name="Barry K."/>
            <person name="Brewer H.M."/>
            <person name="Purvine S.O."/>
            <person name="Wright A.T."/>
            <person name="Boxma B."/>
            <person name="Van Alen T."/>
            <person name="Hackstein J.H."/>
            <person name="Baker S.E."/>
            <person name="Grigoriev I.V."/>
            <person name="O'Malley M.A."/>
        </authorList>
    </citation>
    <scope>NUCLEOTIDE SEQUENCE [LARGE SCALE GENOMIC DNA]</scope>
    <source>
        <strain evidence="9 10">S4</strain>
    </source>
</reference>
<evidence type="ECO:0000256" key="2">
    <source>
        <dbReference type="ARBA" id="ARBA00022670"/>
    </source>
</evidence>
<dbReference type="PROSITE" id="PS00138">
    <property type="entry name" value="SUBTILASE_SER"/>
    <property type="match status" value="1"/>
</dbReference>
<evidence type="ECO:0000313" key="10">
    <source>
        <dbReference type="Proteomes" id="UP000193944"/>
    </source>
</evidence>
<evidence type="ECO:0000256" key="5">
    <source>
        <dbReference type="PROSITE-ProRule" id="PRU01240"/>
    </source>
</evidence>
<dbReference type="Pfam" id="PF00082">
    <property type="entry name" value="Peptidase_S8"/>
    <property type="match status" value="1"/>
</dbReference>
<evidence type="ECO:0000256" key="1">
    <source>
        <dbReference type="ARBA" id="ARBA00011073"/>
    </source>
</evidence>
<dbReference type="InterPro" id="IPR036852">
    <property type="entry name" value="Peptidase_S8/S53_dom_sf"/>
</dbReference>
<feature type="compositionally biased region" description="Basic and acidic residues" evidence="6">
    <location>
        <begin position="1014"/>
        <end position="1024"/>
    </location>
</feature>
<keyword evidence="3 5" id="KW-0378">Hydrolase</keyword>
<feature type="domain" description="Peptidase S8/S53" evidence="8">
    <location>
        <begin position="261"/>
        <end position="515"/>
    </location>
</feature>
<feature type="compositionally biased region" description="Low complexity" evidence="6">
    <location>
        <begin position="1025"/>
        <end position="1052"/>
    </location>
</feature>
<dbReference type="SUPFAM" id="SSF52743">
    <property type="entry name" value="Subtilisin-like"/>
    <property type="match status" value="1"/>
</dbReference>
<dbReference type="EMBL" id="MCFG01000133">
    <property type="protein sequence ID" value="ORX80881.1"/>
    <property type="molecule type" value="Genomic_DNA"/>
</dbReference>
<dbReference type="OrthoDB" id="206201at2759"/>
<keyword evidence="4 5" id="KW-0720">Serine protease</keyword>
<evidence type="ECO:0000313" key="9">
    <source>
        <dbReference type="EMBL" id="ORX80881.1"/>
    </source>
</evidence>
<evidence type="ECO:0000256" key="3">
    <source>
        <dbReference type="ARBA" id="ARBA00022801"/>
    </source>
</evidence>
<comment type="caution">
    <text evidence="9">The sequence shown here is derived from an EMBL/GenBank/DDBJ whole genome shotgun (WGS) entry which is preliminary data.</text>
</comment>
<dbReference type="PRINTS" id="PR00723">
    <property type="entry name" value="SUBTILISIN"/>
</dbReference>
<dbReference type="InterPro" id="IPR000209">
    <property type="entry name" value="Peptidase_S8/S53_dom"/>
</dbReference>
<evidence type="ECO:0000256" key="6">
    <source>
        <dbReference type="SAM" id="MobiDB-lite"/>
    </source>
</evidence>
<reference evidence="9 10" key="2">
    <citation type="submission" date="2016-08" db="EMBL/GenBank/DDBJ databases">
        <title>Pervasive Adenine N6-methylation of Active Genes in Fungi.</title>
        <authorList>
            <consortium name="DOE Joint Genome Institute"/>
            <person name="Mondo S.J."/>
            <person name="Dannebaum R.O."/>
            <person name="Kuo R.C."/>
            <person name="Labutti K."/>
            <person name="Haridas S."/>
            <person name="Kuo A."/>
            <person name="Salamov A."/>
            <person name="Ahrendt S.R."/>
            <person name="Lipzen A."/>
            <person name="Sullivan W."/>
            <person name="Andreopoulos W.B."/>
            <person name="Clum A."/>
            <person name="Lindquist E."/>
            <person name="Daum C."/>
            <person name="Ramamoorthy G.K."/>
            <person name="Gryganskyi A."/>
            <person name="Culley D."/>
            <person name="Magnuson J.K."/>
            <person name="James T.Y."/>
            <person name="O'Malley M.A."/>
            <person name="Stajich J.E."/>
            <person name="Spatafora J.W."/>
            <person name="Visel A."/>
            <person name="Grigoriev I.V."/>
        </authorList>
    </citation>
    <scope>NUCLEOTIDE SEQUENCE [LARGE SCALE GENOMIC DNA]</scope>
    <source>
        <strain evidence="9 10">S4</strain>
    </source>
</reference>
<evidence type="ECO:0000259" key="8">
    <source>
        <dbReference type="Pfam" id="PF00082"/>
    </source>
</evidence>
<dbReference type="PROSITE" id="PS51892">
    <property type="entry name" value="SUBTILASE"/>
    <property type="match status" value="1"/>
</dbReference>
<dbReference type="InterPro" id="IPR023828">
    <property type="entry name" value="Peptidase_S8_Ser-AS"/>
</dbReference>
<keyword evidence="2 5" id="KW-0645">Protease</keyword>